<protein>
    <submittedName>
        <fullName evidence="3">Uncharacterized protein</fullName>
    </submittedName>
</protein>
<dbReference type="RefSeq" id="XP_037140119.1">
    <property type="nucleotide sequence ID" value="XM_037284223.1"/>
</dbReference>
<dbReference type="PANTHER" id="PTHR10300">
    <property type="entry name" value="CALCIPRESSIN"/>
    <property type="match status" value="1"/>
</dbReference>
<sequence>MAGVTNTIIVTSNADNVLDKTEPLKRWLSDKVLTNIPITSRNPVEMVVLRDFQRVMIISPTREASQEILRALQNGGTPFCLAYAYSQTDTCDRDSPDYLTVPKSEKMFLISPPSSPPPEFDYARCEQPPPPSHVQGLPHAEGSEFLTLLDNKIASIALQLCDTEQPPGPRTSSYRRTARPPQSSRPPGGPSDLRPPL</sequence>
<evidence type="ECO:0000313" key="4">
    <source>
        <dbReference type="Proteomes" id="UP000515788"/>
    </source>
</evidence>
<dbReference type="GO" id="GO:0019722">
    <property type="term" value="P:calcium-mediated signaling"/>
    <property type="evidence" value="ECO:0007669"/>
    <property type="project" value="InterPro"/>
</dbReference>
<feature type="region of interest" description="Disordered" evidence="2">
    <location>
        <begin position="160"/>
        <end position="197"/>
    </location>
</feature>
<feature type="compositionally biased region" description="Pro residues" evidence="2">
    <location>
        <begin position="183"/>
        <end position="197"/>
    </location>
</feature>
<feature type="region of interest" description="Disordered" evidence="2">
    <location>
        <begin position="115"/>
        <end position="138"/>
    </location>
</feature>
<dbReference type="Proteomes" id="UP000515788">
    <property type="component" value="Chromosome 5"/>
</dbReference>
<dbReference type="Pfam" id="PF04847">
    <property type="entry name" value="Calcipressin"/>
    <property type="match status" value="1"/>
</dbReference>
<dbReference type="KEGG" id="tgb:HG536_0E03560"/>
<dbReference type="InterPro" id="IPR006931">
    <property type="entry name" value="Calcipressin"/>
</dbReference>
<keyword evidence="4" id="KW-1185">Reference proteome</keyword>
<evidence type="ECO:0000256" key="2">
    <source>
        <dbReference type="SAM" id="MobiDB-lite"/>
    </source>
</evidence>
<dbReference type="GO" id="GO:0005634">
    <property type="term" value="C:nucleus"/>
    <property type="evidence" value="ECO:0007669"/>
    <property type="project" value="TreeGrafter"/>
</dbReference>
<comment type="similarity">
    <text evidence="1">Belongs to the RCAN family.</text>
</comment>
<evidence type="ECO:0000256" key="1">
    <source>
        <dbReference type="ARBA" id="ARBA00008209"/>
    </source>
</evidence>
<accession>A0A7G3ZIV9</accession>
<dbReference type="PANTHER" id="PTHR10300:SF14">
    <property type="entry name" value="PROTEIN SARAH"/>
    <property type="match status" value="1"/>
</dbReference>
<organism evidence="3 4">
    <name type="scientific">Torulaspora globosa</name>
    <dbReference type="NCBI Taxonomy" id="48254"/>
    <lineage>
        <taxon>Eukaryota</taxon>
        <taxon>Fungi</taxon>
        <taxon>Dikarya</taxon>
        <taxon>Ascomycota</taxon>
        <taxon>Saccharomycotina</taxon>
        <taxon>Saccharomycetes</taxon>
        <taxon>Saccharomycetales</taxon>
        <taxon>Saccharomycetaceae</taxon>
        <taxon>Torulaspora</taxon>
    </lineage>
</organism>
<name>A0A7G3ZIV9_9SACH</name>
<reference evidence="3 4" key="1">
    <citation type="submission" date="2020-06" db="EMBL/GenBank/DDBJ databases">
        <title>The yeast mating-type switching endonuclease HO is a domesticated member of an unorthodox homing genetic element family.</title>
        <authorList>
            <person name="Coughlan A.Y."/>
            <person name="Lombardi L."/>
            <person name="Braun-Galleani S."/>
            <person name="Martos A.R."/>
            <person name="Galeote V."/>
            <person name="Bigey F."/>
            <person name="Dequin S."/>
            <person name="Byrne K.P."/>
            <person name="Wolfe K.H."/>
        </authorList>
    </citation>
    <scope>NUCLEOTIDE SEQUENCE [LARGE SCALE GENOMIC DNA]</scope>
    <source>
        <strain evidence="3 4">CBS764</strain>
    </source>
</reference>
<dbReference type="AlphaFoldDB" id="A0A7G3ZIV9"/>
<dbReference type="GO" id="GO:0005737">
    <property type="term" value="C:cytoplasm"/>
    <property type="evidence" value="ECO:0007669"/>
    <property type="project" value="TreeGrafter"/>
</dbReference>
<evidence type="ECO:0000313" key="3">
    <source>
        <dbReference type="EMBL" id="QLL33445.1"/>
    </source>
</evidence>
<dbReference type="EMBL" id="CP059250">
    <property type="protein sequence ID" value="QLL33445.1"/>
    <property type="molecule type" value="Genomic_DNA"/>
</dbReference>
<dbReference type="GO" id="GO:0008597">
    <property type="term" value="F:calcium-dependent protein serine/threonine phosphatase regulator activity"/>
    <property type="evidence" value="ECO:0007669"/>
    <property type="project" value="TreeGrafter"/>
</dbReference>
<gene>
    <name evidence="3" type="ORF">HG536_0E03560</name>
</gene>
<dbReference type="GeneID" id="59326641"/>
<dbReference type="OrthoDB" id="17212at2759"/>
<proteinExistence type="inferred from homology"/>